<dbReference type="AlphaFoldDB" id="A0A069QJL7"/>
<keyword evidence="2" id="KW-0472">Membrane</keyword>
<protein>
    <submittedName>
        <fullName evidence="3">Uncharacterized protein</fullName>
    </submittedName>
</protein>
<evidence type="ECO:0000313" key="3">
    <source>
        <dbReference type="EMBL" id="KDR52219.1"/>
    </source>
</evidence>
<keyword evidence="2" id="KW-0812">Transmembrane</keyword>
<keyword evidence="2" id="KW-1133">Transmembrane helix</keyword>
<sequence>AVFGAGVAGICLIVKGTFAALGGGLKGTIAAAGVVPVLVGTGGFISSKTNRLQEWASDNIADWSTDGEYGELEEKKKGGGGSDDTVSNLEKGVSTQPGDFRLIPAYHDEAELNRQYNVGTQATGEVFDESWKRIKADPAYNKKGISIEEKNAVRNKHMKEVAKELFERNKKIARNDGFWKNVKKGVTDFFIVNLACIGINVAGETAFKISKVALERARDLEAEAQSKVGIYEIKL</sequence>
<gene>
    <name evidence="3" type="ORF">HMPREF1991_01709</name>
</gene>
<organism evidence="3 4">
    <name type="scientific">Hoylesella loescheii DSM 19665 = JCM 12249 = ATCC 15930</name>
    <dbReference type="NCBI Taxonomy" id="1122985"/>
    <lineage>
        <taxon>Bacteria</taxon>
        <taxon>Pseudomonadati</taxon>
        <taxon>Bacteroidota</taxon>
        <taxon>Bacteroidia</taxon>
        <taxon>Bacteroidales</taxon>
        <taxon>Prevotellaceae</taxon>
        <taxon>Hoylesella</taxon>
    </lineage>
</organism>
<feature type="transmembrane region" description="Helical" evidence="2">
    <location>
        <begin position="29"/>
        <end position="47"/>
    </location>
</feature>
<proteinExistence type="predicted"/>
<evidence type="ECO:0000256" key="1">
    <source>
        <dbReference type="SAM" id="MobiDB-lite"/>
    </source>
</evidence>
<comment type="caution">
    <text evidence="3">The sequence shown here is derived from an EMBL/GenBank/DDBJ whole genome shotgun (WGS) entry which is preliminary data.</text>
</comment>
<dbReference type="Proteomes" id="UP000027442">
    <property type="component" value="Unassembled WGS sequence"/>
</dbReference>
<feature type="compositionally biased region" description="Polar residues" evidence="1">
    <location>
        <begin position="84"/>
        <end position="96"/>
    </location>
</feature>
<feature type="region of interest" description="Disordered" evidence="1">
    <location>
        <begin position="71"/>
        <end position="96"/>
    </location>
</feature>
<dbReference type="PATRIC" id="fig|1122985.7.peg.1778"/>
<reference evidence="3 4" key="1">
    <citation type="submission" date="2013-08" db="EMBL/GenBank/DDBJ databases">
        <authorList>
            <person name="Weinstock G."/>
            <person name="Sodergren E."/>
            <person name="Wylie T."/>
            <person name="Fulton L."/>
            <person name="Fulton R."/>
            <person name="Fronick C."/>
            <person name="O'Laughlin M."/>
            <person name="Godfrey J."/>
            <person name="Miner T."/>
            <person name="Herter B."/>
            <person name="Appelbaum E."/>
            <person name="Cordes M."/>
            <person name="Lek S."/>
            <person name="Wollam A."/>
            <person name="Pepin K.H."/>
            <person name="Palsikar V.B."/>
            <person name="Mitreva M."/>
            <person name="Wilson R.K."/>
        </authorList>
    </citation>
    <scope>NUCLEOTIDE SEQUENCE [LARGE SCALE GENOMIC DNA]</scope>
    <source>
        <strain evidence="3 4">ATCC 15930</strain>
    </source>
</reference>
<accession>A0A069QJL7</accession>
<name>A0A069QJL7_HOYLO</name>
<keyword evidence="4" id="KW-1185">Reference proteome</keyword>
<dbReference type="HOGENOM" id="CLU_1177576_0_0_10"/>
<evidence type="ECO:0000313" key="4">
    <source>
        <dbReference type="Proteomes" id="UP000027442"/>
    </source>
</evidence>
<evidence type="ECO:0000256" key="2">
    <source>
        <dbReference type="SAM" id="Phobius"/>
    </source>
</evidence>
<dbReference type="EMBL" id="JNGW01000072">
    <property type="protein sequence ID" value="KDR52219.1"/>
    <property type="molecule type" value="Genomic_DNA"/>
</dbReference>
<feature type="non-terminal residue" evidence="3">
    <location>
        <position position="1"/>
    </location>
</feature>